<dbReference type="InterPro" id="IPR051503">
    <property type="entry name" value="ComplSys_Reg/VirEntry_Med"/>
</dbReference>
<evidence type="ECO:0000256" key="6">
    <source>
        <dbReference type="SAM" id="MobiDB-lite"/>
    </source>
</evidence>
<comment type="caution">
    <text evidence="5">Lacks conserved residue(s) required for the propagation of feature annotation.</text>
</comment>
<feature type="domain" description="Sushi" evidence="8">
    <location>
        <begin position="31"/>
        <end position="90"/>
    </location>
</feature>
<dbReference type="CDD" id="cd00033">
    <property type="entry name" value="CCP"/>
    <property type="match status" value="3"/>
</dbReference>
<feature type="region of interest" description="Disordered" evidence="6">
    <location>
        <begin position="213"/>
        <end position="283"/>
    </location>
</feature>
<evidence type="ECO:0000256" key="4">
    <source>
        <dbReference type="ARBA" id="ARBA00023157"/>
    </source>
</evidence>
<dbReference type="SUPFAM" id="SSF57535">
    <property type="entry name" value="Complement control module/SCR domain"/>
    <property type="match status" value="4"/>
</dbReference>
<dbReference type="InterPro" id="IPR035976">
    <property type="entry name" value="Sushi/SCR/CCP_sf"/>
</dbReference>
<dbReference type="PANTHER" id="PTHR45785">
    <property type="entry name" value="COMPLEMENT FACTOR H-RELATED"/>
    <property type="match status" value="1"/>
</dbReference>
<feature type="domain" description="Sushi" evidence="8">
    <location>
        <begin position="293"/>
        <end position="346"/>
    </location>
</feature>
<comment type="subcellular location">
    <subcellularLocation>
        <location evidence="1">Virion</location>
    </subcellularLocation>
</comment>
<dbReference type="Proteomes" id="UP000264820">
    <property type="component" value="Unplaced"/>
</dbReference>
<protein>
    <submittedName>
        <fullName evidence="9">Complement factor H-like</fullName>
    </submittedName>
</protein>
<keyword evidence="3 7" id="KW-0732">Signal</keyword>
<dbReference type="Gene3D" id="2.10.70.10">
    <property type="entry name" value="Complement Module, domain 1"/>
    <property type="match status" value="4"/>
</dbReference>
<dbReference type="PROSITE" id="PS50923">
    <property type="entry name" value="SUSHI"/>
    <property type="match status" value="4"/>
</dbReference>
<feature type="compositionally biased region" description="Low complexity" evidence="6">
    <location>
        <begin position="260"/>
        <end position="278"/>
    </location>
</feature>
<dbReference type="RefSeq" id="XP_019734717.1">
    <property type="nucleotide sequence ID" value="XM_019879158.1"/>
</dbReference>
<feature type="domain" description="Sushi" evidence="8">
    <location>
        <begin position="92"/>
        <end position="151"/>
    </location>
</feature>
<dbReference type="AlphaFoldDB" id="A0A3Q2XEN8"/>
<evidence type="ECO:0000256" key="5">
    <source>
        <dbReference type="PROSITE-ProRule" id="PRU00302"/>
    </source>
</evidence>
<dbReference type="OrthoDB" id="9984531at2759"/>
<organism evidence="9 10">
    <name type="scientific">Hippocampus comes</name>
    <name type="common">Tiger tail seahorse</name>
    <dbReference type="NCBI Taxonomy" id="109280"/>
    <lineage>
        <taxon>Eukaryota</taxon>
        <taxon>Metazoa</taxon>
        <taxon>Chordata</taxon>
        <taxon>Craniata</taxon>
        <taxon>Vertebrata</taxon>
        <taxon>Euteleostomi</taxon>
        <taxon>Actinopterygii</taxon>
        <taxon>Neopterygii</taxon>
        <taxon>Teleostei</taxon>
        <taxon>Neoteleostei</taxon>
        <taxon>Acanthomorphata</taxon>
        <taxon>Syngnathiaria</taxon>
        <taxon>Syngnathiformes</taxon>
        <taxon>Syngnathoidei</taxon>
        <taxon>Syngnathidae</taxon>
        <taxon>Hippocampus</taxon>
    </lineage>
</organism>
<dbReference type="PANTHER" id="PTHR45785:SF2">
    <property type="entry name" value="COMPLEMENT FACTOR H-RELATED"/>
    <property type="match status" value="1"/>
</dbReference>
<dbReference type="InterPro" id="IPR000436">
    <property type="entry name" value="Sushi_SCR_CCP_dom"/>
</dbReference>
<dbReference type="SMART" id="SM00032">
    <property type="entry name" value="CCP"/>
    <property type="match status" value="4"/>
</dbReference>
<accession>A0A3Q2XEN8</accession>
<dbReference type="GeneID" id="109521339"/>
<dbReference type="Pfam" id="PF00084">
    <property type="entry name" value="Sushi"/>
    <property type="match status" value="3"/>
</dbReference>
<feature type="chain" id="PRO_5018700818" evidence="7">
    <location>
        <begin position="27"/>
        <end position="412"/>
    </location>
</feature>
<keyword evidence="4" id="KW-1015">Disulfide bond</keyword>
<evidence type="ECO:0000256" key="2">
    <source>
        <dbReference type="ARBA" id="ARBA00022659"/>
    </source>
</evidence>
<dbReference type="RefSeq" id="XP_019734716.1">
    <property type="nucleotide sequence ID" value="XM_019879157.1"/>
</dbReference>
<evidence type="ECO:0000259" key="8">
    <source>
        <dbReference type="PROSITE" id="PS50923"/>
    </source>
</evidence>
<sequence length="412" mass="44561">MTLPDKMFLSCLGLVLVLSHPGVLHAQSSAEHCSAPQLEGGFLVPQLQFYLHESKLAYACNFGQKPAVEGWWATSVCLNGQWSHTPQCIDENACFAPDIPNGKYNESPEGLWYQEGSVIRIKCDEGYKHKGLGATATCTKGAWSALPVCERSEMSCNEPPNIPHAVVLHKYQDIYAGGSEVHYECEDGYSVEGANSRKSVICIAGSWTPAPSCTISKPGPEDDGDTSGGMTKPVDGSRGRGQGGGDTDARVGAPSGGATTGVSTGGSTASETGSVTTSDKTESTNSPLVIAVSNCGSYPKVPNGDVVRKRTMSLRYACNGFYKRVGPETVVCYSDGTWSQLPTCKEAFCQLNLDEYTNYNFQESGTLILKERETKRVQCIWPDFTGRISCTKGQIKISPCCHERDYYYNRCH</sequence>
<evidence type="ECO:0000256" key="3">
    <source>
        <dbReference type="ARBA" id="ARBA00022729"/>
    </source>
</evidence>
<evidence type="ECO:0000313" key="9">
    <source>
        <dbReference type="Ensembl" id="ENSHCOP00000002820.1"/>
    </source>
</evidence>
<feature type="domain" description="Sushi" evidence="8">
    <location>
        <begin position="154"/>
        <end position="215"/>
    </location>
</feature>
<dbReference type="Ensembl" id="ENSHCOT00000009790.1">
    <property type="protein sequence ID" value="ENSHCOP00000002820.1"/>
    <property type="gene ID" value="ENSHCOG00000004038.1"/>
</dbReference>
<name>A0A3Q2XEN8_HIPCM</name>
<reference evidence="9" key="2">
    <citation type="submission" date="2025-09" db="UniProtKB">
        <authorList>
            <consortium name="Ensembl"/>
        </authorList>
    </citation>
    <scope>IDENTIFICATION</scope>
</reference>
<evidence type="ECO:0000256" key="1">
    <source>
        <dbReference type="ARBA" id="ARBA00004328"/>
    </source>
</evidence>
<keyword evidence="10" id="KW-1185">Reference proteome</keyword>
<reference evidence="9" key="1">
    <citation type="submission" date="2025-08" db="UniProtKB">
        <authorList>
            <consortium name="Ensembl"/>
        </authorList>
    </citation>
    <scope>IDENTIFICATION</scope>
</reference>
<dbReference type="KEGG" id="hcq:109521339"/>
<proteinExistence type="predicted"/>
<keyword evidence="2 5" id="KW-0768">Sushi</keyword>
<feature type="signal peptide" evidence="7">
    <location>
        <begin position="1"/>
        <end position="26"/>
    </location>
</feature>
<dbReference type="GeneTree" id="ENSGT00940000154967"/>
<evidence type="ECO:0000256" key="7">
    <source>
        <dbReference type="SAM" id="SignalP"/>
    </source>
</evidence>
<dbReference type="STRING" id="109280.ENSHCOP00000002820"/>
<evidence type="ECO:0000313" key="10">
    <source>
        <dbReference type="Proteomes" id="UP000264820"/>
    </source>
</evidence>
<dbReference type="OMA" id="YMREGET"/>